<dbReference type="STRING" id="1611254.A0A2G5VCB4"/>
<keyword evidence="2" id="KW-0812">Transmembrane</keyword>
<feature type="transmembrane region" description="Helical" evidence="2">
    <location>
        <begin position="21"/>
        <end position="39"/>
    </location>
</feature>
<dbReference type="EMBL" id="PDUG01000002">
    <property type="protein sequence ID" value="PIC49404.1"/>
    <property type="molecule type" value="Genomic_DNA"/>
</dbReference>
<evidence type="ECO:0000256" key="2">
    <source>
        <dbReference type="SAM" id="Phobius"/>
    </source>
</evidence>
<dbReference type="OrthoDB" id="5871853at2759"/>
<feature type="region of interest" description="Disordered" evidence="1">
    <location>
        <begin position="164"/>
        <end position="194"/>
    </location>
</feature>
<feature type="transmembrane region" description="Helical" evidence="2">
    <location>
        <begin position="51"/>
        <end position="69"/>
    </location>
</feature>
<keyword evidence="4" id="KW-1185">Reference proteome</keyword>
<dbReference type="AlphaFoldDB" id="A0A2G5VCB4"/>
<comment type="caution">
    <text evidence="3">The sequence shown here is derived from an EMBL/GenBank/DDBJ whole genome shotgun (WGS) entry which is preliminary data.</text>
</comment>
<keyword evidence="2" id="KW-1133">Transmembrane helix</keyword>
<reference evidence="4" key="1">
    <citation type="submission" date="2017-10" db="EMBL/GenBank/DDBJ databases">
        <title>Rapid genome shrinkage in a self-fertile nematode reveals novel sperm competition proteins.</title>
        <authorList>
            <person name="Yin D."/>
            <person name="Schwarz E.M."/>
            <person name="Thomas C.G."/>
            <person name="Felde R.L."/>
            <person name="Korf I.F."/>
            <person name="Cutter A.D."/>
            <person name="Schartner C.M."/>
            <person name="Ralston E.J."/>
            <person name="Meyer B.J."/>
            <person name="Haag E.S."/>
        </authorList>
    </citation>
    <scope>NUCLEOTIDE SEQUENCE [LARGE SCALE GENOMIC DNA]</scope>
    <source>
        <strain evidence="4">JU1422</strain>
    </source>
</reference>
<keyword evidence="2" id="KW-0472">Membrane</keyword>
<evidence type="ECO:0000256" key="1">
    <source>
        <dbReference type="SAM" id="MobiDB-lite"/>
    </source>
</evidence>
<sequence>MMRFIDGYEKFERKRDMEFSLLLTLTIEIIVTLTGYYTNKAEQSMEIVTELFHLFWILNLIVAAFFIIVSDPIVFATYRAGFRILHLSTLVYIFQSYGQMITSVFVVGFCLLEFLYLVNGLSTEQMTYPGKWITVATKKWNTDASEDLETARTFQFEKDISENSEEDVVIQNSKIQNSEDSEDEDYKTDGHQTDAESIFDYFSASEGDLRIL</sequence>
<feature type="transmembrane region" description="Helical" evidence="2">
    <location>
        <begin position="100"/>
        <end position="118"/>
    </location>
</feature>
<accession>A0A2G5VCB4</accession>
<evidence type="ECO:0000313" key="4">
    <source>
        <dbReference type="Proteomes" id="UP000230233"/>
    </source>
</evidence>
<protein>
    <submittedName>
        <fullName evidence="3">Uncharacterized protein</fullName>
    </submittedName>
</protein>
<name>A0A2G5VCB4_9PELO</name>
<organism evidence="3 4">
    <name type="scientific">Caenorhabditis nigoni</name>
    <dbReference type="NCBI Taxonomy" id="1611254"/>
    <lineage>
        <taxon>Eukaryota</taxon>
        <taxon>Metazoa</taxon>
        <taxon>Ecdysozoa</taxon>
        <taxon>Nematoda</taxon>
        <taxon>Chromadorea</taxon>
        <taxon>Rhabditida</taxon>
        <taxon>Rhabditina</taxon>
        <taxon>Rhabditomorpha</taxon>
        <taxon>Rhabditoidea</taxon>
        <taxon>Rhabditidae</taxon>
        <taxon>Peloderinae</taxon>
        <taxon>Caenorhabditis</taxon>
    </lineage>
</organism>
<evidence type="ECO:0000313" key="3">
    <source>
        <dbReference type="EMBL" id="PIC49404.1"/>
    </source>
</evidence>
<gene>
    <name evidence="3" type="primary">Cnig_chr_II.g8025</name>
    <name evidence="3" type="ORF">B9Z55_008025</name>
</gene>
<proteinExistence type="predicted"/>
<dbReference type="Proteomes" id="UP000230233">
    <property type="component" value="Chromosome II"/>
</dbReference>